<dbReference type="Proteomes" id="UP000827724">
    <property type="component" value="Unassembled WGS sequence"/>
</dbReference>
<evidence type="ECO:0000313" key="2">
    <source>
        <dbReference type="Proteomes" id="UP000827724"/>
    </source>
</evidence>
<protein>
    <submittedName>
        <fullName evidence="1">Uncharacterized protein</fullName>
    </submittedName>
</protein>
<gene>
    <name evidence="1" type="ORF">Trco_002033</name>
</gene>
<dbReference type="AlphaFoldDB" id="A0A9P8QU50"/>
<accession>A0A9P8QU50</accession>
<dbReference type="EMBL" id="JAIWOZ010000002">
    <property type="protein sequence ID" value="KAH6608687.1"/>
    <property type="molecule type" value="Genomic_DNA"/>
</dbReference>
<proteinExistence type="predicted"/>
<comment type="caution">
    <text evidence="1">The sequence shown here is derived from an EMBL/GenBank/DDBJ whole genome shotgun (WGS) entry which is preliminary data.</text>
</comment>
<organism evidence="1 2">
    <name type="scientific">Trichoderma cornu-damae</name>
    <dbReference type="NCBI Taxonomy" id="654480"/>
    <lineage>
        <taxon>Eukaryota</taxon>
        <taxon>Fungi</taxon>
        <taxon>Dikarya</taxon>
        <taxon>Ascomycota</taxon>
        <taxon>Pezizomycotina</taxon>
        <taxon>Sordariomycetes</taxon>
        <taxon>Hypocreomycetidae</taxon>
        <taxon>Hypocreales</taxon>
        <taxon>Hypocreaceae</taxon>
        <taxon>Trichoderma</taxon>
    </lineage>
</organism>
<evidence type="ECO:0000313" key="1">
    <source>
        <dbReference type="EMBL" id="KAH6608687.1"/>
    </source>
</evidence>
<sequence>MSHKGFTSATALRTHTEYGVQRGQLPEAFAGTIGSRVLLMMATKLTDLLQPLPVDDEYL</sequence>
<reference evidence="1" key="1">
    <citation type="submission" date="2021-08" db="EMBL/GenBank/DDBJ databases">
        <title>Chromosome-Level Trichoderma cornu-damae using Hi-C Data.</title>
        <authorList>
            <person name="Kim C.S."/>
        </authorList>
    </citation>
    <scope>NUCLEOTIDE SEQUENCE</scope>
    <source>
        <strain evidence="1">KA19-0412C</strain>
    </source>
</reference>
<keyword evidence="2" id="KW-1185">Reference proteome</keyword>
<name>A0A9P8QU50_9HYPO</name>